<dbReference type="Proteomes" id="UP000680656">
    <property type="component" value="Chromosome"/>
</dbReference>
<name>A0A8E7B0N1_9EURY</name>
<accession>A0A8E7B0N1</accession>
<reference evidence="2 3" key="1">
    <citation type="submission" date="2021-05" db="EMBL/GenBank/DDBJ databases">
        <title>A novel Methanospirillum isolate from a pyrite-forming mixed culture.</title>
        <authorList>
            <person name="Bunk B."/>
            <person name="Sproer C."/>
            <person name="Spring S."/>
            <person name="Pester M."/>
        </authorList>
    </citation>
    <scope>NUCLEOTIDE SEQUENCE [LARGE SCALE GENOMIC DNA]</scope>
    <source>
        <strain evidence="2 3">J.3.6.1-F.2.7.3</strain>
    </source>
</reference>
<feature type="domain" description="Pyridoxamine 5'-phosphate oxidase N-terminal" evidence="1">
    <location>
        <begin position="21"/>
        <end position="148"/>
    </location>
</feature>
<dbReference type="RefSeq" id="WP_214419704.1">
    <property type="nucleotide sequence ID" value="NZ_CP075546.1"/>
</dbReference>
<dbReference type="EMBL" id="CP075546">
    <property type="protein sequence ID" value="QVV88901.1"/>
    <property type="molecule type" value="Genomic_DNA"/>
</dbReference>
<sequence>MVTFTNEMKEALRVPGKGGSLIHMATSSLDGKPNIAAMRFVATHGDDKILISDMFLLKTKMNLKENPECSIAICHPMDAGRDWVFKGKAVDIEYGFPPEFDWYGVKAKEILDKWGDWATLEPPKEVPPDIVFPKPAQRGVVVLHVEEIYSIEKGKTGERIQ</sequence>
<evidence type="ECO:0000313" key="3">
    <source>
        <dbReference type="Proteomes" id="UP000680656"/>
    </source>
</evidence>
<dbReference type="InterPro" id="IPR011576">
    <property type="entry name" value="Pyridox_Oxase_N"/>
</dbReference>
<dbReference type="GeneID" id="65567136"/>
<dbReference type="PANTHER" id="PTHR40660:SF1">
    <property type="entry name" value="5'-PHOSPHATE OXIDASE PUTATIVE DOMAIN-CONTAINING PROTEIN-RELATED"/>
    <property type="match status" value="1"/>
</dbReference>
<proteinExistence type="predicted"/>
<gene>
    <name evidence="2" type="ORF">KHC33_16610</name>
</gene>
<keyword evidence="3" id="KW-1185">Reference proteome</keyword>
<evidence type="ECO:0000313" key="2">
    <source>
        <dbReference type="EMBL" id="QVV88901.1"/>
    </source>
</evidence>
<protein>
    <submittedName>
        <fullName evidence="2">Pyridoxamine 5'-phosphate oxidase family protein</fullName>
    </submittedName>
</protein>
<dbReference type="Gene3D" id="2.30.110.10">
    <property type="entry name" value="Electron Transport, Fmn-binding Protein, Chain A"/>
    <property type="match status" value="1"/>
</dbReference>
<dbReference type="InterPro" id="IPR012349">
    <property type="entry name" value="Split_barrel_FMN-bd"/>
</dbReference>
<organism evidence="2 3">
    <name type="scientific">Methanospirillum purgamenti</name>
    <dbReference type="NCBI Taxonomy" id="2834276"/>
    <lineage>
        <taxon>Archaea</taxon>
        <taxon>Methanobacteriati</taxon>
        <taxon>Methanobacteriota</taxon>
        <taxon>Stenosarchaea group</taxon>
        <taxon>Methanomicrobia</taxon>
        <taxon>Methanomicrobiales</taxon>
        <taxon>Methanospirillaceae</taxon>
        <taxon>Methanospirillum</taxon>
    </lineage>
</organism>
<dbReference type="AlphaFoldDB" id="A0A8E7B0N1"/>
<evidence type="ECO:0000259" key="1">
    <source>
        <dbReference type="Pfam" id="PF01243"/>
    </source>
</evidence>
<dbReference type="SUPFAM" id="SSF50475">
    <property type="entry name" value="FMN-binding split barrel"/>
    <property type="match status" value="1"/>
</dbReference>
<dbReference type="KEGG" id="mrtj:KHC33_16610"/>
<dbReference type="PANTHER" id="PTHR40660">
    <property type="entry name" value="5'-PHOSPHATE OXIDASE PUTATIVE DOMAIN-CONTAINING PROTEIN-RELATED"/>
    <property type="match status" value="1"/>
</dbReference>
<dbReference type="Pfam" id="PF01243">
    <property type="entry name" value="PNPOx_N"/>
    <property type="match status" value="1"/>
</dbReference>